<dbReference type="EMBL" id="OX597815">
    <property type="protein sequence ID" value="CAI9717852.1"/>
    <property type="molecule type" value="Genomic_DNA"/>
</dbReference>
<dbReference type="PANTHER" id="PTHR46282:SF2">
    <property type="entry name" value="LEUCINE-RICH MELANOCYTE DIFFERENTIATION-ASSOCIATED PROTEIN"/>
    <property type="match status" value="1"/>
</dbReference>
<keyword evidence="1" id="KW-0472">Membrane</keyword>
<dbReference type="PANTHER" id="PTHR46282">
    <property type="entry name" value="LEUCINE-RICH MELANOCYTE DIFFERENTIATION-ASSOCIATED PROTEIN"/>
    <property type="match status" value="1"/>
</dbReference>
<evidence type="ECO:0000313" key="2">
    <source>
        <dbReference type="EMBL" id="CAI9717852.1"/>
    </source>
</evidence>
<keyword evidence="1" id="KW-0812">Transmembrane</keyword>
<sequence>MTNKGKPILPKNGEKSEKKKENIVFANGQLTYACNDVHVIPEKLIESFCTKTKRLDLSYNLLYTLKGLENFTDLEELVLDNNWIDDDTEFPALNSLHTLTLNKNNISDLESFLLKLKASYTNLKYLSLLGNNACPNQLSDKEKDDGDYQRYRVMKNIQSPDLPHFLNLNLAKMCDMAFIKSSFLLLMLLTIAGMMLKVVFKKKATLKPARHSSFEICSLAPLEYTRIA</sequence>
<dbReference type="InterPro" id="IPR001611">
    <property type="entry name" value="Leu-rich_rpt"/>
</dbReference>
<dbReference type="PROSITE" id="PS51257">
    <property type="entry name" value="PROKAR_LIPOPROTEIN"/>
    <property type="match status" value="1"/>
</dbReference>
<gene>
    <name evidence="2" type="ORF">OCTVUL_1B009882</name>
</gene>
<dbReference type="InterPro" id="IPR032675">
    <property type="entry name" value="LRR_dom_sf"/>
</dbReference>
<proteinExistence type="predicted"/>
<organism evidence="2 3">
    <name type="scientific">Octopus vulgaris</name>
    <name type="common">Common octopus</name>
    <dbReference type="NCBI Taxonomy" id="6645"/>
    <lineage>
        <taxon>Eukaryota</taxon>
        <taxon>Metazoa</taxon>
        <taxon>Spiralia</taxon>
        <taxon>Lophotrochozoa</taxon>
        <taxon>Mollusca</taxon>
        <taxon>Cephalopoda</taxon>
        <taxon>Coleoidea</taxon>
        <taxon>Octopodiformes</taxon>
        <taxon>Octopoda</taxon>
        <taxon>Incirrata</taxon>
        <taxon>Octopodidae</taxon>
        <taxon>Octopus</taxon>
    </lineage>
</organism>
<reference evidence="2" key="1">
    <citation type="submission" date="2023-08" db="EMBL/GenBank/DDBJ databases">
        <authorList>
            <person name="Alioto T."/>
            <person name="Alioto T."/>
            <person name="Gomez Garrido J."/>
        </authorList>
    </citation>
    <scope>NUCLEOTIDE SEQUENCE</scope>
</reference>
<dbReference type="SUPFAM" id="SSF52058">
    <property type="entry name" value="L domain-like"/>
    <property type="match status" value="1"/>
</dbReference>
<name>A0AA36AMP5_OCTVU</name>
<keyword evidence="1" id="KW-1133">Transmembrane helix</keyword>
<dbReference type="Gene3D" id="3.80.10.10">
    <property type="entry name" value="Ribonuclease Inhibitor"/>
    <property type="match status" value="1"/>
</dbReference>
<evidence type="ECO:0000313" key="3">
    <source>
        <dbReference type="Proteomes" id="UP001162480"/>
    </source>
</evidence>
<feature type="transmembrane region" description="Helical" evidence="1">
    <location>
        <begin position="182"/>
        <end position="200"/>
    </location>
</feature>
<accession>A0AA36AMP5</accession>
<dbReference type="PROSITE" id="PS51450">
    <property type="entry name" value="LRR"/>
    <property type="match status" value="1"/>
</dbReference>
<dbReference type="Proteomes" id="UP001162480">
    <property type="component" value="Chromosome 2"/>
</dbReference>
<evidence type="ECO:0000256" key="1">
    <source>
        <dbReference type="SAM" id="Phobius"/>
    </source>
</evidence>
<dbReference type="InterPro" id="IPR043313">
    <property type="entry name" value="LRMDA"/>
</dbReference>
<keyword evidence="3" id="KW-1185">Reference proteome</keyword>
<protein>
    <submittedName>
        <fullName evidence="2">Leucine-rich melanocyte differentiation-associated protein</fullName>
    </submittedName>
</protein>
<dbReference type="AlphaFoldDB" id="A0AA36AMP5"/>